<comment type="caution">
    <text evidence="2">The sequence shown here is derived from an EMBL/GenBank/DDBJ whole genome shotgun (WGS) entry which is preliminary data.</text>
</comment>
<accession>A0A645A4N8</accession>
<name>A0A645A4N8_9ZZZZ</name>
<feature type="region of interest" description="Disordered" evidence="1">
    <location>
        <begin position="40"/>
        <end position="62"/>
    </location>
</feature>
<organism evidence="2">
    <name type="scientific">bioreactor metagenome</name>
    <dbReference type="NCBI Taxonomy" id="1076179"/>
    <lineage>
        <taxon>unclassified sequences</taxon>
        <taxon>metagenomes</taxon>
        <taxon>ecological metagenomes</taxon>
    </lineage>
</organism>
<evidence type="ECO:0000313" key="2">
    <source>
        <dbReference type="EMBL" id="MPM48160.1"/>
    </source>
</evidence>
<evidence type="ECO:0000256" key="1">
    <source>
        <dbReference type="SAM" id="MobiDB-lite"/>
    </source>
</evidence>
<proteinExistence type="predicted"/>
<dbReference type="AlphaFoldDB" id="A0A645A4N8"/>
<sequence>MSEFGAESVTVTAPSPAAMEVTSWSRAPYRPEDCARRRVSATSAAVRAEPSENSVPERRENV</sequence>
<protein>
    <submittedName>
        <fullName evidence="2">Uncharacterized protein</fullName>
    </submittedName>
</protein>
<reference evidence="2" key="1">
    <citation type="submission" date="2019-08" db="EMBL/GenBank/DDBJ databases">
        <authorList>
            <person name="Kucharzyk K."/>
            <person name="Murdoch R.W."/>
            <person name="Higgins S."/>
            <person name="Loffler F."/>
        </authorList>
    </citation>
    <scope>NUCLEOTIDE SEQUENCE</scope>
</reference>
<gene>
    <name evidence="2" type="ORF">SDC9_94883</name>
</gene>
<dbReference type="EMBL" id="VSSQ01011976">
    <property type="protein sequence ID" value="MPM48160.1"/>
    <property type="molecule type" value="Genomic_DNA"/>
</dbReference>